<dbReference type="Pfam" id="PF12323">
    <property type="entry name" value="HTH_OrfB_IS605"/>
    <property type="match status" value="1"/>
</dbReference>
<dbReference type="AlphaFoldDB" id="A0A6I4VQY0"/>
<evidence type="ECO:0000313" key="3">
    <source>
        <dbReference type="Proteomes" id="UP000430692"/>
    </source>
</evidence>
<name>A0A6I4VQY0_9BACL</name>
<sequence length="179" mass="21515">MHQAFRFRLYPTKKQAISIHKSMGSSRFVFHHFLRENILFRFFVSSIEVLLGLIKKSLKTVSQDEVNKLNEDINQERIQQRYLDRIEWEQHYTKHVLSKEYHADLHGHVVCFEKNERIRFDCTKKTVTRTLHELLNCLRKEEIIVHHVFETVEAKKLCSWLDRMFAFDSFYNQSCPAGL</sequence>
<proteinExistence type="predicted"/>
<keyword evidence="3" id="KW-1185">Reference proteome</keyword>
<evidence type="ECO:0000313" key="2">
    <source>
        <dbReference type="EMBL" id="MXQ54029.1"/>
    </source>
</evidence>
<protein>
    <submittedName>
        <fullName evidence="2">Helix-turn-helix domain-containing protein</fullName>
    </submittedName>
</protein>
<dbReference type="InterPro" id="IPR021027">
    <property type="entry name" value="Transposase_put_HTH"/>
</dbReference>
<evidence type="ECO:0000259" key="1">
    <source>
        <dbReference type="Pfam" id="PF12323"/>
    </source>
</evidence>
<organism evidence="2 3">
    <name type="scientific">Shimazuella alba</name>
    <dbReference type="NCBI Taxonomy" id="2690964"/>
    <lineage>
        <taxon>Bacteria</taxon>
        <taxon>Bacillati</taxon>
        <taxon>Bacillota</taxon>
        <taxon>Bacilli</taxon>
        <taxon>Bacillales</taxon>
        <taxon>Thermoactinomycetaceae</taxon>
        <taxon>Shimazuella</taxon>
    </lineage>
</organism>
<feature type="domain" description="Transposase putative helix-turn-helix" evidence="1">
    <location>
        <begin position="1"/>
        <end position="37"/>
    </location>
</feature>
<dbReference type="EMBL" id="WUUL01000005">
    <property type="protein sequence ID" value="MXQ54029.1"/>
    <property type="molecule type" value="Genomic_DNA"/>
</dbReference>
<dbReference type="Proteomes" id="UP000430692">
    <property type="component" value="Unassembled WGS sequence"/>
</dbReference>
<comment type="caution">
    <text evidence="2">The sequence shown here is derived from an EMBL/GenBank/DDBJ whole genome shotgun (WGS) entry which is preliminary data.</text>
</comment>
<accession>A0A6I4VQY0</accession>
<gene>
    <name evidence="2" type="ORF">GSM42_09925</name>
</gene>
<dbReference type="RefSeq" id="WP_160801379.1">
    <property type="nucleotide sequence ID" value="NZ_WUUL01000005.1"/>
</dbReference>
<reference evidence="2 3" key="1">
    <citation type="submission" date="2019-12" db="EMBL/GenBank/DDBJ databases">
        <title>Whole-genome analyses of novel actinobacteria.</title>
        <authorList>
            <person name="Sahin N."/>
            <person name="Saygin H."/>
        </authorList>
    </citation>
    <scope>NUCLEOTIDE SEQUENCE [LARGE SCALE GENOMIC DNA]</scope>
    <source>
        <strain evidence="2 3">KC615</strain>
    </source>
</reference>